<sequence length="478" mass="53855">MPEHVNHMVMLLEDNCLLILCDLVDELQVKFGIEVAPQTVHNALCWSRSSTARVVSPSDATESGRRSAQRQQDGFFVRLRRQQEEQEQAQGLQDRFVGNSCPEGWRGLDLYKHAMENAFEKNLLDGISKGDETEDTAWNDVKKGEFKKKQAEIKILIQGSLSMRLAKQVMSMSTSAEMWQELVTIYEGKSNPAMTAQKVYRLQRELHRTNLRGKDDVRGHLYKLFDIKTQLEDLGAPVKALQMVDRMLRSLPTAPCYNELRRKVLFSSNMAKYTPDAVRELILTAELRSTDWDNNAFGNKQGNTAHQKQSSAKKGTKKQSSGGDPNKKSGKTSSGGCFLCGGTDHYKRDCPELEEKPSGRKAQAKYARFGEKFTEQEAQGTYEFDHAQKRDVVVGVVVKRVAKDYDPSRWYFDTGSNAHITACKEYFTSMQGMENRDWNPTISGFADGVGAKAEGFGTIMLAAMIDEQIVFVLVEDVL</sequence>
<keyword evidence="5" id="KW-1185">Reference proteome</keyword>
<dbReference type="SMART" id="SM00343">
    <property type="entry name" value="ZnF_C2HC"/>
    <property type="match status" value="1"/>
</dbReference>
<evidence type="ECO:0000313" key="4">
    <source>
        <dbReference type="EMBL" id="GMF42850.1"/>
    </source>
</evidence>
<keyword evidence="1" id="KW-0862">Zinc</keyword>
<organism evidence="4 5">
    <name type="scientific">Phytophthora fragariaefolia</name>
    <dbReference type="NCBI Taxonomy" id="1490495"/>
    <lineage>
        <taxon>Eukaryota</taxon>
        <taxon>Sar</taxon>
        <taxon>Stramenopiles</taxon>
        <taxon>Oomycota</taxon>
        <taxon>Peronosporomycetes</taxon>
        <taxon>Peronosporales</taxon>
        <taxon>Peronosporaceae</taxon>
        <taxon>Phytophthora</taxon>
    </lineage>
</organism>
<dbReference type="Proteomes" id="UP001165121">
    <property type="component" value="Unassembled WGS sequence"/>
</dbReference>
<gene>
    <name evidence="4" type="ORF">Pfra01_001421000</name>
</gene>
<dbReference type="AlphaFoldDB" id="A0A9W6XPR2"/>
<evidence type="ECO:0000256" key="1">
    <source>
        <dbReference type="PROSITE-ProRule" id="PRU00047"/>
    </source>
</evidence>
<dbReference type="PANTHER" id="PTHR47481">
    <property type="match status" value="1"/>
</dbReference>
<feature type="domain" description="CCHC-type" evidence="3">
    <location>
        <begin position="337"/>
        <end position="352"/>
    </location>
</feature>
<evidence type="ECO:0000313" key="5">
    <source>
        <dbReference type="Proteomes" id="UP001165121"/>
    </source>
</evidence>
<dbReference type="InterPro" id="IPR036875">
    <property type="entry name" value="Znf_CCHC_sf"/>
</dbReference>
<comment type="caution">
    <text evidence="4">The sequence shown here is derived from an EMBL/GenBank/DDBJ whole genome shotgun (WGS) entry which is preliminary data.</text>
</comment>
<dbReference type="OrthoDB" id="129110at2759"/>
<protein>
    <submittedName>
        <fullName evidence="4">Unnamed protein product</fullName>
    </submittedName>
</protein>
<dbReference type="PANTHER" id="PTHR47481:SF31">
    <property type="entry name" value="OS01G0873500 PROTEIN"/>
    <property type="match status" value="1"/>
</dbReference>
<dbReference type="GO" id="GO:0008270">
    <property type="term" value="F:zinc ion binding"/>
    <property type="evidence" value="ECO:0007669"/>
    <property type="project" value="UniProtKB-KW"/>
</dbReference>
<dbReference type="SUPFAM" id="SSF57756">
    <property type="entry name" value="Retrovirus zinc finger-like domains"/>
    <property type="match status" value="1"/>
</dbReference>
<evidence type="ECO:0000256" key="2">
    <source>
        <dbReference type="SAM" id="MobiDB-lite"/>
    </source>
</evidence>
<feature type="region of interest" description="Disordered" evidence="2">
    <location>
        <begin position="293"/>
        <end position="332"/>
    </location>
</feature>
<name>A0A9W6XPR2_9STRA</name>
<dbReference type="EMBL" id="BSXT01001480">
    <property type="protein sequence ID" value="GMF42850.1"/>
    <property type="molecule type" value="Genomic_DNA"/>
</dbReference>
<keyword evidence="1" id="KW-0863">Zinc-finger</keyword>
<reference evidence="4" key="1">
    <citation type="submission" date="2023-04" db="EMBL/GenBank/DDBJ databases">
        <title>Phytophthora fragariaefolia NBRC 109709.</title>
        <authorList>
            <person name="Ichikawa N."/>
            <person name="Sato H."/>
            <person name="Tonouchi N."/>
        </authorList>
    </citation>
    <scope>NUCLEOTIDE SEQUENCE</scope>
    <source>
        <strain evidence="4">NBRC 109709</strain>
    </source>
</reference>
<evidence type="ECO:0000259" key="3">
    <source>
        <dbReference type="PROSITE" id="PS50158"/>
    </source>
</evidence>
<proteinExistence type="predicted"/>
<dbReference type="PROSITE" id="PS50158">
    <property type="entry name" value="ZF_CCHC"/>
    <property type="match status" value="1"/>
</dbReference>
<dbReference type="GO" id="GO:0003676">
    <property type="term" value="F:nucleic acid binding"/>
    <property type="evidence" value="ECO:0007669"/>
    <property type="project" value="InterPro"/>
</dbReference>
<dbReference type="Pfam" id="PF14223">
    <property type="entry name" value="Retrotran_gag_2"/>
    <property type="match status" value="1"/>
</dbReference>
<feature type="compositionally biased region" description="Polar residues" evidence="2">
    <location>
        <begin position="293"/>
        <end position="323"/>
    </location>
</feature>
<accession>A0A9W6XPR2</accession>
<dbReference type="InterPro" id="IPR001878">
    <property type="entry name" value="Znf_CCHC"/>
</dbReference>
<keyword evidence="1" id="KW-0479">Metal-binding</keyword>